<evidence type="ECO:0000259" key="10">
    <source>
        <dbReference type="PROSITE" id="PS00300"/>
    </source>
</evidence>
<dbReference type="Pfam" id="PF02881">
    <property type="entry name" value="SRP54_N"/>
    <property type="match status" value="1"/>
</dbReference>
<dbReference type="GO" id="GO:0005525">
    <property type="term" value="F:GTP binding"/>
    <property type="evidence" value="ECO:0007669"/>
    <property type="project" value="UniProtKB-UniRule"/>
</dbReference>
<evidence type="ECO:0000256" key="5">
    <source>
        <dbReference type="ARBA" id="ARBA00023134"/>
    </source>
</evidence>
<dbReference type="FunFam" id="1.20.120.140:FF:000002">
    <property type="entry name" value="Signal recognition particle receptor FtsY"/>
    <property type="match status" value="1"/>
</dbReference>
<protein>
    <recommendedName>
        <fullName evidence="9">Signal recognition particle receptor FtsY</fullName>
        <shortName evidence="9">SRP receptor</shortName>
        <ecNumber evidence="9">3.6.5.4</ecNumber>
    </recommendedName>
</protein>
<keyword evidence="6 9" id="KW-0472">Membrane</keyword>
<comment type="subcellular location">
    <subcellularLocation>
        <location evidence="9">Cell membrane</location>
        <topology evidence="9">Peripheral membrane protein</topology>
        <orientation evidence="9">Cytoplasmic side</orientation>
    </subcellularLocation>
    <subcellularLocation>
        <location evidence="9">Cytoplasm</location>
    </subcellularLocation>
</comment>
<evidence type="ECO:0000256" key="6">
    <source>
        <dbReference type="ARBA" id="ARBA00023136"/>
    </source>
</evidence>
<organism evidence="11 12">
    <name type="scientific">Thermovenabulum gondwanense</name>
    <dbReference type="NCBI Taxonomy" id="520767"/>
    <lineage>
        <taxon>Bacteria</taxon>
        <taxon>Bacillati</taxon>
        <taxon>Bacillota</taxon>
        <taxon>Clostridia</taxon>
        <taxon>Thermosediminibacterales</taxon>
        <taxon>Thermosediminibacteraceae</taxon>
        <taxon>Thermovenabulum</taxon>
    </lineage>
</organism>
<dbReference type="FunFam" id="3.40.50.300:FF:000053">
    <property type="entry name" value="Signal recognition particle receptor FtsY"/>
    <property type="match status" value="1"/>
</dbReference>
<feature type="binding site" evidence="9">
    <location>
        <begin position="251"/>
        <end position="254"/>
    </location>
    <ligand>
        <name>GTP</name>
        <dbReference type="ChEBI" id="CHEBI:37565"/>
    </ligand>
</feature>
<dbReference type="SMART" id="SM00382">
    <property type="entry name" value="AAA"/>
    <property type="match status" value="1"/>
</dbReference>
<sequence length="299" mass="32477">MGFFNKIKESLSKTRNSLVNKLEGIFKLSVKIDDDILEELEEALITADIGVKATEDLIQKLKDKVKANKIKDADELKSALKEEMVNLFPKSNIGFSTPAIILIVGVNGVGKTTTIGKLAYKYKSEGKKVIIAAADTFRAAAVEQLVVWGQRAGVEVIRQMEGSDPASVLFDAIRAGKARHVDVIICDTAGRLHTKKNLMEELKKLYRVAEKEYPEAVKISYLVLDATTGQNAISQAKIFKDAVNVNGIILTKLDGTAKGGVALAIAAELGIPVCYMGTGESIEDFAEFDPKEFVDAIIS</sequence>
<feature type="binding site" evidence="9">
    <location>
        <begin position="105"/>
        <end position="112"/>
    </location>
    <ligand>
        <name>GTP</name>
        <dbReference type="ChEBI" id="CHEBI:37565"/>
    </ligand>
</feature>
<gene>
    <name evidence="9 11" type="primary">ftsY</name>
    <name evidence="11" type="ORF">ATZ99_10290</name>
</gene>
<dbReference type="PANTHER" id="PTHR43134">
    <property type="entry name" value="SIGNAL RECOGNITION PARTICLE RECEPTOR SUBUNIT ALPHA"/>
    <property type="match status" value="1"/>
</dbReference>
<dbReference type="PROSITE" id="PS00300">
    <property type="entry name" value="SRP54"/>
    <property type="match status" value="1"/>
</dbReference>
<comment type="caution">
    <text evidence="11">The sequence shown here is derived from an EMBL/GenBank/DDBJ whole genome shotgun (WGS) entry which is preliminary data.</text>
</comment>
<dbReference type="Pfam" id="PF00448">
    <property type="entry name" value="SRP54"/>
    <property type="match status" value="1"/>
</dbReference>
<dbReference type="STRING" id="520767.ATZ99_10290"/>
<dbReference type="GO" id="GO:0005886">
    <property type="term" value="C:plasma membrane"/>
    <property type="evidence" value="ECO:0007669"/>
    <property type="project" value="UniProtKB-SubCell"/>
</dbReference>
<evidence type="ECO:0000313" key="11">
    <source>
        <dbReference type="EMBL" id="KYO66784.1"/>
    </source>
</evidence>
<proteinExistence type="inferred from homology"/>
<dbReference type="EC" id="3.6.5.4" evidence="9"/>
<accession>A0A162MNE8</accession>
<keyword evidence="12" id="KW-1185">Reference proteome</keyword>
<dbReference type="InterPro" id="IPR036225">
    <property type="entry name" value="SRP/SRP_N"/>
</dbReference>
<keyword evidence="1 9" id="KW-1003">Cell membrane</keyword>
<keyword evidence="2 9" id="KW-0963">Cytoplasm</keyword>
<dbReference type="AlphaFoldDB" id="A0A162MNE8"/>
<dbReference type="InterPro" id="IPR013822">
    <property type="entry name" value="Signal_recog_particl_SRP54_hlx"/>
</dbReference>
<feature type="binding site" evidence="9">
    <location>
        <begin position="187"/>
        <end position="191"/>
    </location>
    <ligand>
        <name>GTP</name>
        <dbReference type="ChEBI" id="CHEBI:37565"/>
    </ligand>
</feature>
<dbReference type="EMBL" id="LOHZ01000025">
    <property type="protein sequence ID" value="KYO66784.1"/>
    <property type="molecule type" value="Genomic_DNA"/>
</dbReference>
<dbReference type="InterPro" id="IPR003593">
    <property type="entry name" value="AAA+_ATPase"/>
</dbReference>
<comment type="similarity">
    <text evidence="9">Belongs to the GTP-binding SRP family. FtsY subfamily.</text>
</comment>
<dbReference type="GO" id="GO:0003924">
    <property type="term" value="F:GTPase activity"/>
    <property type="evidence" value="ECO:0007669"/>
    <property type="project" value="UniProtKB-UniRule"/>
</dbReference>
<keyword evidence="3 9" id="KW-0547">Nucleotide-binding</keyword>
<dbReference type="SMART" id="SM00962">
    <property type="entry name" value="SRP54"/>
    <property type="match status" value="1"/>
</dbReference>
<dbReference type="Gene3D" id="3.40.50.300">
    <property type="entry name" value="P-loop containing nucleotide triphosphate hydrolases"/>
    <property type="match status" value="1"/>
</dbReference>
<dbReference type="GO" id="GO:0005737">
    <property type="term" value="C:cytoplasm"/>
    <property type="evidence" value="ECO:0007669"/>
    <property type="project" value="UniProtKB-SubCell"/>
</dbReference>
<dbReference type="GO" id="GO:0005047">
    <property type="term" value="F:signal recognition particle binding"/>
    <property type="evidence" value="ECO:0007669"/>
    <property type="project" value="TreeGrafter"/>
</dbReference>
<dbReference type="NCBIfam" id="TIGR00064">
    <property type="entry name" value="ftsY"/>
    <property type="match status" value="1"/>
</dbReference>
<evidence type="ECO:0000256" key="9">
    <source>
        <dbReference type="HAMAP-Rule" id="MF_00920"/>
    </source>
</evidence>
<dbReference type="OrthoDB" id="9804720at2"/>
<evidence type="ECO:0000313" key="12">
    <source>
        <dbReference type="Proteomes" id="UP000075737"/>
    </source>
</evidence>
<keyword evidence="4 9" id="KW-0378">Hydrolase</keyword>
<dbReference type="InterPro" id="IPR027417">
    <property type="entry name" value="P-loop_NTPase"/>
</dbReference>
<dbReference type="PANTHER" id="PTHR43134:SF1">
    <property type="entry name" value="SIGNAL RECOGNITION PARTICLE RECEPTOR SUBUNIT ALPHA"/>
    <property type="match status" value="1"/>
</dbReference>
<evidence type="ECO:0000256" key="2">
    <source>
        <dbReference type="ARBA" id="ARBA00022490"/>
    </source>
</evidence>
<comment type="catalytic activity">
    <reaction evidence="8 9">
        <text>GTP + H2O = GDP + phosphate + H(+)</text>
        <dbReference type="Rhea" id="RHEA:19669"/>
        <dbReference type="ChEBI" id="CHEBI:15377"/>
        <dbReference type="ChEBI" id="CHEBI:15378"/>
        <dbReference type="ChEBI" id="CHEBI:37565"/>
        <dbReference type="ChEBI" id="CHEBI:43474"/>
        <dbReference type="ChEBI" id="CHEBI:58189"/>
        <dbReference type="EC" id="3.6.5.4"/>
    </reaction>
</comment>
<dbReference type="HAMAP" id="MF_00920">
    <property type="entry name" value="FtsY"/>
    <property type="match status" value="1"/>
</dbReference>
<dbReference type="SUPFAM" id="SSF52540">
    <property type="entry name" value="P-loop containing nucleoside triphosphate hydrolases"/>
    <property type="match status" value="1"/>
</dbReference>
<evidence type="ECO:0000256" key="1">
    <source>
        <dbReference type="ARBA" id="ARBA00022475"/>
    </source>
</evidence>
<comment type="subunit">
    <text evidence="9">Part of the signal recognition particle protein translocation system, which is composed of SRP and FtsY.</text>
</comment>
<dbReference type="RefSeq" id="WP_068748163.1">
    <property type="nucleotide sequence ID" value="NZ_LOHZ01000025.1"/>
</dbReference>
<evidence type="ECO:0000256" key="4">
    <source>
        <dbReference type="ARBA" id="ARBA00022801"/>
    </source>
</evidence>
<evidence type="ECO:0000256" key="8">
    <source>
        <dbReference type="ARBA" id="ARBA00048027"/>
    </source>
</evidence>
<name>A0A162MNE8_9FIRM</name>
<dbReference type="GO" id="GO:0006614">
    <property type="term" value="P:SRP-dependent cotranslational protein targeting to membrane"/>
    <property type="evidence" value="ECO:0007669"/>
    <property type="project" value="InterPro"/>
</dbReference>
<evidence type="ECO:0000256" key="3">
    <source>
        <dbReference type="ARBA" id="ARBA00022741"/>
    </source>
</evidence>
<dbReference type="SMART" id="SM00963">
    <property type="entry name" value="SRP54_N"/>
    <property type="match status" value="1"/>
</dbReference>
<keyword evidence="5 9" id="KW-0342">GTP-binding</keyword>
<dbReference type="Gene3D" id="1.20.120.140">
    <property type="entry name" value="Signal recognition particle SRP54, nucleotide-binding domain"/>
    <property type="match status" value="1"/>
</dbReference>
<dbReference type="InterPro" id="IPR000897">
    <property type="entry name" value="SRP54_GTPase_dom"/>
</dbReference>
<feature type="domain" description="SRP54-type proteins GTP-binding" evidence="10">
    <location>
        <begin position="272"/>
        <end position="285"/>
    </location>
</feature>
<dbReference type="InterPro" id="IPR004390">
    <property type="entry name" value="SR_rcpt_FtsY"/>
</dbReference>
<evidence type="ECO:0000256" key="7">
    <source>
        <dbReference type="ARBA" id="ARBA00023170"/>
    </source>
</evidence>
<reference evidence="11 12" key="1">
    <citation type="submission" date="2015-12" db="EMBL/GenBank/DDBJ databases">
        <title>Draft genome of Thermovenabulum gondwanense isolated from a red thermophilic microbial mat colonisisng an outflow channel of a bore well.</title>
        <authorList>
            <person name="Patel B.K."/>
        </authorList>
    </citation>
    <scope>NUCLEOTIDE SEQUENCE [LARGE SCALE GENOMIC DNA]</scope>
    <source>
        <strain evidence="11 12">R270</strain>
    </source>
</reference>
<dbReference type="PATRIC" id="fig|520767.4.peg.1128"/>
<comment type="function">
    <text evidence="9">Involved in targeting and insertion of nascent membrane proteins into the cytoplasmic membrane. Acts as a receptor for the complex formed by the signal recognition particle (SRP) and the ribosome-nascent chain (RNC).</text>
</comment>
<dbReference type="Proteomes" id="UP000075737">
    <property type="component" value="Unassembled WGS sequence"/>
</dbReference>
<keyword evidence="7 9" id="KW-0675">Receptor</keyword>
<dbReference type="InterPro" id="IPR042101">
    <property type="entry name" value="SRP54_N_sf"/>
</dbReference>
<dbReference type="SUPFAM" id="SSF47364">
    <property type="entry name" value="Domain of the SRP/SRP receptor G-proteins"/>
    <property type="match status" value="1"/>
</dbReference>